<keyword evidence="2 4" id="KW-0597">Phosphoprotein</keyword>
<reference evidence="7 8" key="1">
    <citation type="submission" date="2019-10" db="EMBL/GenBank/DDBJ databases">
        <title>Comparative genomics of sulfur disproportionating microorganisms.</title>
        <authorList>
            <person name="Ward L.M."/>
            <person name="Bertran E."/>
            <person name="Johnston D."/>
        </authorList>
    </citation>
    <scope>NUCLEOTIDE SEQUENCE [LARGE SCALE GENOMIC DNA]</scope>
    <source>
        <strain evidence="7 8">DSM 14055</strain>
    </source>
</reference>
<protein>
    <recommendedName>
        <fullName evidence="1">Stage 0 sporulation protein A homolog</fullName>
    </recommendedName>
</protein>
<dbReference type="InterPro" id="IPR001789">
    <property type="entry name" value="Sig_transdc_resp-reg_receiver"/>
</dbReference>
<evidence type="ECO:0000313" key="7">
    <source>
        <dbReference type="EMBL" id="MQL53989.1"/>
    </source>
</evidence>
<proteinExistence type="predicted"/>
<evidence type="ECO:0000259" key="6">
    <source>
        <dbReference type="PROSITE" id="PS50110"/>
    </source>
</evidence>
<sequence length="281" mass="31603">MGYGKKSILLVEDSTLTRFSSKRVLESRGYIVTEVISGEEALVRAKESLDPFDLVIVDIHLPGIDGLTTLKKIKEIPGYRYIPVMILTADAKVSMVKKAIQLGAVDYLCKPFTSEQLLQRVNKLIGHSEETPREVLESILRKEINRAKRGNFKISLVLVLRKMTNKLSTRDIERRVRRMLREIDEVIVLDDSLFALVLPLTPTEGAAVVIEKFQKWMPGKEWHFGQAVYPEDGADGKALLERAQERLNKESRKPPQVNVAGEITPETPMPLSAALSKNENG</sequence>
<organism evidence="7 8">
    <name type="scientific">Desulfofundulus thermobenzoicus</name>
    <dbReference type="NCBI Taxonomy" id="29376"/>
    <lineage>
        <taxon>Bacteria</taxon>
        <taxon>Bacillati</taxon>
        <taxon>Bacillota</taxon>
        <taxon>Clostridia</taxon>
        <taxon>Eubacteriales</taxon>
        <taxon>Peptococcaceae</taxon>
        <taxon>Desulfofundulus</taxon>
    </lineage>
</organism>
<dbReference type="InterPro" id="IPR029787">
    <property type="entry name" value="Nucleotide_cyclase"/>
</dbReference>
<feature type="modified residue" description="4-aspartylphosphate" evidence="4">
    <location>
        <position position="58"/>
    </location>
</feature>
<dbReference type="SMART" id="SM00448">
    <property type="entry name" value="REC"/>
    <property type="match status" value="1"/>
</dbReference>
<evidence type="ECO:0000256" key="3">
    <source>
        <dbReference type="ARBA" id="ARBA00024867"/>
    </source>
</evidence>
<comment type="caution">
    <text evidence="7">The sequence shown here is derived from an EMBL/GenBank/DDBJ whole genome shotgun (WGS) entry which is preliminary data.</text>
</comment>
<accession>A0A6N7IWP8</accession>
<dbReference type="OrthoDB" id="37094at2"/>
<feature type="domain" description="Response regulatory" evidence="6">
    <location>
        <begin position="7"/>
        <end position="125"/>
    </location>
</feature>
<comment type="function">
    <text evidence="3">May play the central regulatory role in sporulation. It may be an element of the effector pathway responsible for the activation of sporulation genes in response to nutritional stress. Spo0A may act in concert with spo0H (a sigma factor) to control the expression of some genes that are critical to the sporulation process.</text>
</comment>
<name>A0A6N7IWP8_9FIRM</name>
<feature type="region of interest" description="Disordered" evidence="5">
    <location>
        <begin position="246"/>
        <end position="281"/>
    </location>
</feature>
<dbReference type="Pfam" id="PF00072">
    <property type="entry name" value="Response_reg"/>
    <property type="match status" value="1"/>
</dbReference>
<keyword evidence="8" id="KW-1185">Reference proteome</keyword>
<dbReference type="InterPro" id="IPR011006">
    <property type="entry name" value="CheY-like_superfamily"/>
</dbReference>
<dbReference type="PANTHER" id="PTHR44591:SF3">
    <property type="entry name" value="RESPONSE REGULATORY DOMAIN-CONTAINING PROTEIN"/>
    <property type="match status" value="1"/>
</dbReference>
<evidence type="ECO:0000256" key="2">
    <source>
        <dbReference type="ARBA" id="ARBA00022553"/>
    </source>
</evidence>
<gene>
    <name evidence="7" type="ORF">GFC01_17355</name>
</gene>
<dbReference type="EMBL" id="WHYR01000094">
    <property type="protein sequence ID" value="MQL53989.1"/>
    <property type="molecule type" value="Genomic_DNA"/>
</dbReference>
<dbReference type="SUPFAM" id="SSF55073">
    <property type="entry name" value="Nucleotide cyclase"/>
    <property type="match status" value="1"/>
</dbReference>
<evidence type="ECO:0000256" key="1">
    <source>
        <dbReference type="ARBA" id="ARBA00018672"/>
    </source>
</evidence>
<evidence type="ECO:0000256" key="5">
    <source>
        <dbReference type="SAM" id="MobiDB-lite"/>
    </source>
</evidence>
<dbReference type="SUPFAM" id="SSF52172">
    <property type="entry name" value="CheY-like"/>
    <property type="match status" value="1"/>
</dbReference>
<dbReference type="GO" id="GO:0000160">
    <property type="term" value="P:phosphorelay signal transduction system"/>
    <property type="evidence" value="ECO:0007669"/>
    <property type="project" value="InterPro"/>
</dbReference>
<dbReference type="PROSITE" id="PS50110">
    <property type="entry name" value="RESPONSE_REGULATORY"/>
    <property type="match status" value="1"/>
</dbReference>
<dbReference type="AlphaFoldDB" id="A0A6N7IWP8"/>
<dbReference type="RefSeq" id="WP_152948436.1">
    <property type="nucleotide sequence ID" value="NZ_WHYR01000094.1"/>
</dbReference>
<dbReference type="Proteomes" id="UP000441717">
    <property type="component" value="Unassembled WGS sequence"/>
</dbReference>
<dbReference type="Gene3D" id="3.40.50.2300">
    <property type="match status" value="1"/>
</dbReference>
<evidence type="ECO:0000256" key="4">
    <source>
        <dbReference type="PROSITE-ProRule" id="PRU00169"/>
    </source>
</evidence>
<dbReference type="PANTHER" id="PTHR44591">
    <property type="entry name" value="STRESS RESPONSE REGULATOR PROTEIN 1"/>
    <property type="match status" value="1"/>
</dbReference>
<dbReference type="CDD" id="cd00156">
    <property type="entry name" value="REC"/>
    <property type="match status" value="1"/>
</dbReference>
<dbReference type="InterPro" id="IPR050595">
    <property type="entry name" value="Bact_response_regulator"/>
</dbReference>
<evidence type="ECO:0000313" key="8">
    <source>
        <dbReference type="Proteomes" id="UP000441717"/>
    </source>
</evidence>